<evidence type="ECO:0000313" key="1">
    <source>
        <dbReference type="Proteomes" id="UP000887579"/>
    </source>
</evidence>
<dbReference type="WBParaSite" id="ES5_v2.g13336.t1">
    <property type="protein sequence ID" value="ES5_v2.g13336.t1"/>
    <property type="gene ID" value="ES5_v2.g13336"/>
</dbReference>
<protein>
    <submittedName>
        <fullName evidence="2">BTB domain-containing protein</fullName>
    </submittedName>
</protein>
<accession>A0AC34F7W7</accession>
<organism evidence="1 2">
    <name type="scientific">Panagrolaimus sp. ES5</name>
    <dbReference type="NCBI Taxonomy" id="591445"/>
    <lineage>
        <taxon>Eukaryota</taxon>
        <taxon>Metazoa</taxon>
        <taxon>Ecdysozoa</taxon>
        <taxon>Nematoda</taxon>
        <taxon>Chromadorea</taxon>
        <taxon>Rhabditida</taxon>
        <taxon>Tylenchina</taxon>
        <taxon>Panagrolaimomorpha</taxon>
        <taxon>Panagrolaimoidea</taxon>
        <taxon>Panagrolaimidae</taxon>
        <taxon>Panagrolaimus</taxon>
    </lineage>
</organism>
<evidence type="ECO:0000313" key="2">
    <source>
        <dbReference type="WBParaSite" id="ES5_v2.g13336.t1"/>
    </source>
</evidence>
<dbReference type="Proteomes" id="UP000887579">
    <property type="component" value="Unplaced"/>
</dbReference>
<proteinExistence type="predicted"/>
<reference evidence="2" key="1">
    <citation type="submission" date="2022-11" db="UniProtKB">
        <authorList>
            <consortium name="WormBaseParasite"/>
        </authorList>
    </citation>
    <scope>IDENTIFICATION</scope>
</reference>
<sequence>MFRKVDYVQKAELSSNSTTITFGENLGFDLVFKLGLVGQSYYRIENIKGDFEITKITLTDGAKEDDVYFCKTNMIFSYAIVGTGIYTFYITAKIETKEICIKQECIFVCETRLRLLKLHQYLRSAIFLYTNDGRLKLPYYVTKLKENDSTGNNIEIHIENPYDIEIEGKKGDYKIEVNGAETIALELTFLFDPSINVKSETESSSNIQQNESIEIAAYDESRLEFIPSEIKTSKLYKIMSNEKFADIFLILPDKTKIPSHRCILYESSTVFAKIIDETSELPISINIEEDFDAETIQAALEFLFDKFDSINKKEMDVFKFAIKYGIQDLMDACCSFFEKSVDPSNVCEYIQIGYANDFEELKQKCLKIMVVKKKEIDAAKLSNLPKNILLDFFNALF</sequence>
<name>A0AC34F7W7_9BILA</name>